<dbReference type="EMBL" id="ABYI02000041">
    <property type="protein sequence ID" value="EEG72378.1"/>
    <property type="molecule type" value="Genomic_DNA"/>
</dbReference>
<dbReference type="STRING" id="553973.CLOHYLEM_07381"/>
<sequence length="39" mass="4788">MQLSNYEKIHKKIHAEYKNIHIFRCNQKKPSHTFFPKCV</sequence>
<dbReference type="HOGENOM" id="CLU_3307373_0_0_9"/>
<evidence type="ECO:0000313" key="1">
    <source>
        <dbReference type="EMBL" id="EEG72378.1"/>
    </source>
</evidence>
<evidence type="ECO:0000313" key="2">
    <source>
        <dbReference type="Proteomes" id="UP000004893"/>
    </source>
</evidence>
<name>C0C5J4_9FIRM</name>
<comment type="caution">
    <text evidence="1">The sequence shown here is derived from an EMBL/GenBank/DDBJ whole genome shotgun (WGS) entry which is preliminary data.</text>
</comment>
<dbReference type="Proteomes" id="UP000004893">
    <property type="component" value="Unassembled WGS sequence"/>
</dbReference>
<proteinExistence type="predicted"/>
<organism evidence="1 2">
    <name type="scientific">[Clostridium] hylemonae DSM 15053</name>
    <dbReference type="NCBI Taxonomy" id="553973"/>
    <lineage>
        <taxon>Bacteria</taxon>
        <taxon>Bacillati</taxon>
        <taxon>Bacillota</taxon>
        <taxon>Clostridia</taxon>
        <taxon>Lachnospirales</taxon>
        <taxon>Lachnospiraceae</taxon>
    </lineage>
</organism>
<protein>
    <submittedName>
        <fullName evidence="1">Uncharacterized protein</fullName>
    </submittedName>
</protein>
<dbReference type="AlphaFoldDB" id="C0C5J4"/>
<gene>
    <name evidence="1" type="ORF">CLOHYLEM_07381</name>
</gene>
<keyword evidence="2" id="KW-1185">Reference proteome</keyword>
<reference evidence="1" key="1">
    <citation type="submission" date="2009-02" db="EMBL/GenBank/DDBJ databases">
        <authorList>
            <person name="Fulton L."/>
            <person name="Clifton S."/>
            <person name="Fulton B."/>
            <person name="Xu J."/>
            <person name="Minx P."/>
            <person name="Pepin K.H."/>
            <person name="Johnson M."/>
            <person name="Bhonagiri V."/>
            <person name="Nash W.E."/>
            <person name="Mardis E.R."/>
            <person name="Wilson R.K."/>
        </authorList>
    </citation>
    <scope>NUCLEOTIDE SEQUENCE [LARGE SCALE GENOMIC DNA]</scope>
    <source>
        <strain evidence="1">DSM 15053</strain>
    </source>
</reference>
<reference evidence="1" key="2">
    <citation type="submission" date="2013-06" db="EMBL/GenBank/DDBJ databases">
        <title>Draft genome sequence of Clostridium hylemonae (DSM 15053).</title>
        <authorList>
            <person name="Sudarsanam P."/>
            <person name="Ley R."/>
            <person name="Guruge J."/>
            <person name="Turnbaugh P.J."/>
            <person name="Mahowald M."/>
            <person name="Liep D."/>
            <person name="Gordon J."/>
        </authorList>
    </citation>
    <scope>NUCLEOTIDE SEQUENCE</scope>
    <source>
        <strain evidence="1">DSM 15053</strain>
    </source>
</reference>
<accession>C0C5J4</accession>